<dbReference type="InterPro" id="IPR044230">
    <property type="entry name" value="GTF3C4"/>
</dbReference>
<dbReference type="PANTHER" id="PTHR15496">
    <property type="entry name" value="GENERAL TRANSCRIPTION FACTOR 3C POLYPEPTIDE 4 FAMILY"/>
    <property type="match status" value="1"/>
</dbReference>
<dbReference type="InterPro" id="IPR024764">
    <property type="entry name" value="TFIIIC_Znf"/>
</dbReference>
<dbReference type="GO" id="GO:0000127">
    <property type="term" value="C:transcription factor TFIIIC complex"/>
    <property type="evidence" value="ECO:0007669"/>
    <property type="project" value="InterPro"/>
</dbReference>
<evidence type="ECO:0008006" key="5">
    <source>
        <dbReference type="Google" id="ProtNLM"/>
    </source>
</evidence>
<reference evidence="3 4" key="1">
    <citation type="submission" date="2020-08" db="EMBL/GenBank/DDBJ databases">
        <title>Aphidius gifuensis genome sequencing and assembly.</title>
        <authorList>
            <person name="Du Z."/>
        </authorList>
    </citation>
    <scope>NUCLEOTIDE SEQUENCE [LARGE SCALE GENOMIC DNA]</scope>
    <source>
        <strain evidence="3">YNYX2018</strain>
        <tissue evidence="3">Adults</tissue>
    </source>
</reference>
<sequence>METVDVCSVNVSELVTSSFCANWSEDNNLSIITEKGVHVFELQPNPLCPVPMPKFKRSFMYPTDNLPTEILLSDINNQLNTYSKNEFYSLMMDSPLTPKIYDKADHIPRIITSIWSPIKLAQPSKCLLATLTSAGAVDLLFKSGKNWFSICNISTIWLDIIKNKLESIEPNKHHDAVTFRNEARKLQATSIAWSTLQQSSNKFYCYFLTSFRSGDLVIWRIDQIPELSFKVNATMALNIQVNQSSSTTSTAERITKLCWITLANNKHVVIVGYFDGRIHGIELDDEPEIMTEISRKKYIDSVDKMPVTSIQSIKLTNGNTHVVVTKNFFIISLILNENGDLIHNNYIKIMGFSITGLVIINETETIITTQNGGMHFIKLNEQSKLTSSQINNESISKSLKVQYRGLACSPSKATFINVTSPNCQHDHLINREPSILQLFHLNIENMNPWLILNSSECNFNIHWDCLEVIRIKAAKSIEPEDVLPIIDEELETMSIHKLRITMWMTLITKVLKKKKILKKIDNIVGEISEAQPLIFVNSVSSYLLKLIDKNNLNDYNRLSMHFLRLYLEVYLAGEDDTKNTSLTKENITVDYAINAVKMTSNMDLIEVEACNLCGEIITELPWIMSNCPKGHKLPRCALTLLQITCLRYKSCPTCGRLYHPSLDDDYDQVRCIYCDIPAIYDPRIIGVDDDIHENCKNLSVKPIWEIQASKIPQEI</sequence>
<evidence type="ECO:0000313" key="3">
    <source>
        <dbReference type="EMBL" id="KAF7992256.1"/>
    </source>
</evidence>
<feature type="domain" description="Transcription factor IIIC 90kDa subunit N-terminal" evidence="1">
    <location>
        <begin position="23"/>
        <end position="441"/>
    </location>
</feature>
<dbReference type="InterPro" id="IPR036322">
    <property type="entry name" value="WD40_repeat_dom_sf"/>
</dbReference>
<comment type="caution">
    <text evidence="3">The sequence shown here is derived from an EMBL/GenBank/DDBJ whole genome shotgun (WGS) entry which is preliminary data.</text>
</comment>
<keyword evidence="4" id="KW-1185">Reference proteome</keyword>
<proteinExistence type="predicted"/>
<name>A0A834XU49_APHGI</name>
<gene>
    <name evidence="3" type="ORF">HCN44_001581</name>
</gene>
<protein>
    <recommendedName>
        <fullName evidence="5">Transcription factor IIIC 90kDa subunit N-terminal domain-containing protein</fullName>
    </recommendedName>
</protein>
<evidence type="ECO:0000259" key="2">
    <source>
        <dbReference type="Pfam" id="PF12660"/>
    </source>
</evidence>
<dbReference type="GO" id="GO:0006384">
    <property type="term" value="P:transcription initiation at RNA polymerase III promoter"/>
    <property type="evidence" value="ECO:0007669"/>
    <property type="project" value="InterPro"/>
</dbReference>
<dbReference type="GO" id="GO:0004402">
    <property type="term" value="F:histone acetyltransferase activity"/>
    <property type="evidence" value="ECO:0007669"/>
    <property type="project" value="InterPro"/>
</dbReference>
<evidence type="ECO:0000313" key="4">
    <source>
        <dbReference type="Proteomes" id="UP000639338"/>
    </source>
</evidence>
<dbReference type="AlphaFoldDB" id="A0A834XU49"/>
<dbReference type="OrthoDB" id="6021743at2759"/>
<dbReference type="EMBL" id="JACMRX010000003">
    <property type="protein sequence ID" value="KAF7992256.1"/>
    <property type="molecule type" value="Genomic_DNA"/>
</dbReference>
<feature type="domain" description="Transcription factor IIIC putative zinc-finger" evidence="2">
    <location>
        <begin position="605"/>
        <end position="658"/>
    </location>
</feature>
<evidence type="ECO:0000259" key="1">
    <source>
        <dbReference type="Pfam" id="PF12657"/>
    </source>
</evidence>
<organism evidence="3 4">
    <name type="scientific">Aphidius gifuensis</name>
    <name type="common">Parasitoid wasp</name>
    <dbReference type="NCBI Taxonomy" id="684658"/>
    <lineage>
        <taxon>Eukaryota</taxon>
        <taxon>Metazoa</taxon>
        <taxon>Ecdysozoa</taxon>
        <taxon>Arthropoda</taxon>
        <taxon>Hexapoda</taxon>
        <taxon>Insecta</taxon>
        <taxon>Pterygota</taxon>
        <taxon>Neoptera</taxon>
        <taxon>Endopterygota</taxon>
        <taxon>Hymenoptera</taxon>
        <taxon>Apocrita</taxon>
        <taxon>Ichneumonoidea</taxon>
        <taxon>Braconidae</taxon>
        <taxon>Aphidiinae</taxon>
        <taxon>Aphidius</taxon>
    </lineage>
</organism>
<accession>A0A834XU49</accession>
<dbReference type="InterPro" id="IPR024761">
    <property type="entry name" value="TFIIIC_delta_N"/>
</dbReference>
<dbReference type="PANTHER" id="PTHR15496:SF2">
    <property type="entry name" value="GENERAL TRANSCRIPTION FACTOR 3C POLYPEPTIDE 4"/>
    <property type="match status" value="1"/>
</dbReference>
<dbReference type="Proteomes" id="UP000639338">
    <property type="component" value="Unassembled WGS sequence"/>
</dbReference>
<dbReference type="Pfam" id="PF12660">
    <property type="entry name" value="zf-TFIIIC"/>
    <property type="match status" value="1"/>
</dbReference>
<dbReference type="Pfam" id="PF12657">
    <property type="entry name" value="TFIIIC_delta"/>
    <property type="match status" value="1"/>
</dbReference>
<dbReference type="SUPFAM" id="SSF50978">
    <property type="entry name" value="WD40 repeat-like"/>
    <property type="match status" value="1"/>
</dbReference>